<keyword evidence="1" id="KW-1133">Transmembrane helix</keyword>
<dbReference type="PANTHER" id="PTHR34300:SF2">
    <property type="entry name" value="QUEUOSINE PRECURSOR TRANSPORTER-RELATED"/>
    <property type="match status" value="1"/>
</dbReference>
<dbReference type="NCBIfam" id="TIGR00697">
    <property type="entry name" value="queuosine precursor transporter"/>
    <property type="match status" value="1"/>
</dbReference>
<feature type="transmembrane region" description="Helical" evidence="1">
    <location>
        <begin position="178"/>
        <end position="197"/>
    </location>
</feature>
<dbReference type="HAMAP" id="MF_02088">
    <property type="entry name" value="Q_prec_transport"/>
    <property type="match status" value="1"/>
</dbReference>
<feature type="transmembrane region" description="Helical" evidence="1">
    <location>
        <begin position="9"/>
        <end position="32"/>
    </location>
</feature>
<comment type="subcellular location">
    <subcellularLocation>
        <location evidence="1">Cell membrane</location>
        <topology evidence="1">Multi-pass membrane protein</topology>
    </subcellularLocation>
</comment>
<keyword evidence="1" id="KW-0812">Transmembrane</keyword>
<dbReference type="Pfam" id="PF02592">
    <property type="entry name" value="Vut_1"/>
    <property type="match status" value="1"/>
</dbReference>
<keyword evidence="1" id="KW-0813">Transport</keyword>
<dbReference type="InterPro" id="IPR003744">
    <property type="entry name" value="YhhQ"/>
</dbReference>
<feature type="transmembrane region" description="Helical" evidence="1">
    <location>
        <begin position="52"/>
        <end position="72"/>
    </location>
</feature>
<comment type="caution">
    <text evidence="2">The sequence shown here is derived from an EMBL/GenBank/DDBJ whole genome shotgun (WGS) entry which is preliminary data.</text>
</comment>
<dbReference type="PANTHER" id="PTHR34300">
    <property type="entry name" value="QUEUOSINE PRECURSOR TRANSPORTER-RELATED"/>
    <property type="match status" value="1"/>
</dbReference>
<dbReference type="EMBL" id="DSUJ01000008">
    <property type="protein sequence ID" value="HFI91076.1"/>
    <property type="molecule type" value="Genomic_DNA"/>
</dbReference>
<dbReference type="AlphaFoldDB" id="A0A7V2ZJF2"/>
<proteinExistence type="inferred from homology"/>
<keyword evidence="1" id="KW-1003">Cell membrane</keyword>
<keyword evidence="1" id="KW-0472">Membrane</keyword>
<comment type="function">
    <text evidence="1">Involved in the import of queuosine (Q) precursors, required for Q precursor salvage.</text>
</comment>
<reference evidence="2" key="1">
    <citation type="journal article" date="2020" name="mSystems">
        <title>Genome- and Community-Level Interaction Insights into Carbon Utilization and Element Cycling Functions of Hydrothermarchaeota in Hydrothermal Sediment.</title>
        <authorList>
            <person name="Zhou Z."/>
            <person name="Liu Y."/>
            <person name="Xu W."/>
            <person name="Pan J."/>
            <person name="Luo Z.H."/>
            <person name="Li M."/>
        </authorList>
    </citation>
    <scope>NUCLEOTIDE SEQUENCE [LARGE SCALE GENOMIC DNA]</scope>
    <source>
        <strain evidence="2">SpSt-479</strain>
    </source>
</reference>
<protein>
    <recommendedName>
        <fullName evidence="1">Probable queuosine precursor transporter</fullName>
        <shortName evidence="1">Q precursor transporter</shortName>
    </recommendedName>
</protein>
<comment type="similarity">
    <text evidence="1">Belongs to the vitamin uptake transporter (VUT/ECF) (TC 2.A.88) family. Q precursor transporter subfamily.</text>
</comment>
<sequence>MTEKSNRLFYFLGAFFIANALLAEFIGVKIFSFEKSLGLQPLNLELFGYKNLSFNLTAGVLLWPIVFIMTDIINEYFGRKGVRFMSFTAAGLIAYAYAMVYFSMSLTPADFWIQRDTAEGMLNMELAFDTIFGQGLWIIIGSLVAFLIGQLVDVTVFHYFKSITGSSKIWLRATGSTLVSQFIDSFVVLFIAFYIGAGWDLRLVLAIGIVNYIYKFFIAVILTPLLYILHFFIDNYLGKELSEKLQLEATKS</sequence>
<evidence type="ECO:0000313" key="2">
    <source>
        <dbReference type="EMBL" id="HFI91076.1"/>
    </source>
</evidence>
<feature type="transmembrane region" description="Helical" evidence="1">
    <location>
        <begin position="131"/>
        <end position="157"/>
    </location>
</feature>
<organism evidence="2">
    <name type="scientific">Ignavibacterium album</name>
    <dbReference type="NCBI Taxonomy" id="591197"/>
    <lineage>
        <taxon>Bacteria</taxon>
        <taxon>Pseudomonadati</taxon>
        <taxon>Ignavibacteriota</taxon>
        <taxon>Ignavibacteria</taxon>
        <taxon>Ignavibacteriales</taxon>
        <taxon>Ignavibacteriaceae</taxon>
        <taxon>Ignavibacterium</taxon>
    </lineage>
</organism>
<dbReference type="GO" id="GO:0005886">
    <property type="term" value="C:plasma membrane"/>
    <property type="evidence" value="ECO:0007669"/>
    <property type="project" value="UniProtKB-SubCell"/>
</dbReference>
<feature type="transmembrane region" description="Helical" evidence="1">
    <location>
        <begin position="84"/>
        <end position="104"/>
    </location>
</feature>
<evidence type="ECO:0000256" key="1">
    <source>
        <dbReference type="HAMAP-Rule" id="MF_02088"/>
    </source>
</evidence>
<accession>A0A7V2ZJF2</accession>
<name>A0A7V2ZJF2_9BACT</name>
<gene>
    <name evidence="2" type="ORF">ENS31_06015</name>
</gene>
<feature type="transmembrane region" description="Helical" evidence="1">
    <location>
        <begin position="203"/>
        <end position="229"/>
    </location>
</feature>
<dbReference type="GO" id="GO:0022857">
    <property type="term" value="F:transmembrane transporter activity"/>
    <property type="evidence" value="ECO:0007669"/>
    <property type="project" value="UniProtKB-UniRule"/>
</dbReference>